<evidence type="ECO:0000313" key="3">
    <source>
        <dbReference type="Proteomes" id="UP000011116"/>
    </source>
</evidence>
<dbReference type="PANTHER" id="PTHR33127">
    <property type="entry name" value="TRANSMEMBRANE PROTEIN"/>
    <property type="match status" value="1"/>
</dbReference>
<proteinExistence type="predicted"/>
<reference evidence="3" key="1">
    <citation type="journal article" date="2012" name="Nature">
        <title>A physical, genetic and functional sequence assembly of the barley genome.</title>
        <authorList>
            <consortium name="The International Barley Genome Sequencing Consortium"/>
            <person name="Mayer K.F."/>
            <person name="Waugh R."/>
            <person name="Brown J.W."/>
            <person name="Schulman A."/>
            <person name="Langridge P."/>
            <person name="Platzer M."/>
            <person name="Fincher G.B."/>
            <person name="Muehlbauer G.J."/>
            <person name="Sato K."/>
            <person name="Close T.J."/>
            <person name="Wise R.P."/>
            <person name="Stein N."/>
        </authorList>
    </citation>
    <scope>NUCLEOTIDE SEQUENCE [LARGE SCALE GENOMIC DNA]</scope>
    <source>
        <strain evidence="3">cv. Morex</strain>
    </source>
</reference>
<dbReference type="Pfam" id="PF03478">
    <property type="entry name" value="Beta-prop_KIB1-4"/>
    <property type="match status" value="1"/>
</dbReference>
<evidence type="ECO:0000313" key="2">
    <source>
        <dbReference type="EnsemblPlants" id="HORVU.MOREX.r3.6HG0623470.1.CDS1"/>
    </source>
</evidence>
<feature type="domain" description="KIB1-4 beta-propeller" evidence="1">
    <location>
        <begin position="126"/>
        <end position="374"/>
    </location>
</feature>
<reference evidence="2" key="3">
    <citation type="submission" date="2022-01" db="UniProtKB">
        <authorList>
            <consortium name="EnsemblPlants"/>
        </authorList>
    </citation>
    <scope>IDENTIFICATION</scope>
    <source>
        <strain evidence="2">subsp. vulgare</strain>
    </source>
</reference>
<evidence type="ECO:0000259" key="1">
    <source>
        <dbReference type="Pfam" id="PF03478"/>
    </source>
</evidence>
<keyword evidence="3" id="KW-1185">Reference proteome</keyword>
<dbReference type="EnsemblPlants" id="HORVU.MOREX.r3.6HG0623470.1">
    <property type="protein sequence ID" value="HORVU.MOREX.r3.6HG0623470.1.CDS1"/>
    <property type="gene ID" value="HORVU.MOREX.r3.6HG0623470"/>
</dbReference>
<name>A0A8I6Y5I4_HORVV</name>
<reference evidence="2" key="2">
    <citation type="submission" date="2020-10" db="EMBL/GenBank/DDBJ databases">
        <authorList>
            <person name="Scholz U."/>
            <person name="Mascher M."/>
            <person name="Fiebig A."/>
        </authorList>
    </citation>
    <scope>NUCLEOTIDE SEQUENCE [LARGE SCALE GENOMIC DNA]</scope>
    <source>
        <strain evidence="2">cv. Morex</strain>
    </source>
</reference>
<dbReference type="Proteomes" id="UP000011116">
    <property type="component" value="Chromosome 6H"/>
</dbReference>
<organism evidence="2 3">
    <name type="scientific">Hordeum vulgare subsp. vulgare</name>
    <name type="common">Domesticated barley</name>
    <dbReference type="NCBI Taxonomy" id="112509"/>
    <lineage>
        <taxon>Eukaryota</taxon>
        <taxon>Viridiplantae</taxon>
        <taxon>Streptophyta</taxon>
        <taxon>Embryophyta</taxon>
        <taxon>Tracheophyta</taxon>
        <taxon>Spermatophyta</taxon>
        <taxon>Magnoliopsida</taxon>
        <taxon>Liliopsida</taxon>
        <taxon>Poales</taxon>
        <taxon>Poaceae</taxon>
        <taxon>BOP clade</taxon>
        <taxon>Pooideae</taxon>
        <taxon>Triticodae</taxon>
        <taxon>Triticeae</taxon>
        <taxon>Hordeinae</taxon>
        <taxon>Hordeum</taxon>
    </lineage>
</organism>
<protein>
    <recommendedName>
        <fullName evidence="1">KIB1-4 beta-propeller domain-containing protein</fullName>
    </recommendedName>
</protein>
<dbReference type="AlphaFoldDB" id="A0A8I6Y5I4"/>
<accession>A0A8I6Y5I4</accession>
<dbReference type="Gramene" id="HORVU.MOREX.r3.6HG0623470.1">
    <property type="protein sequence ID" value="HORVU.MOREX.r3.6HG0623470.1.CDS1"/>
    <property type="gene ID" value="HORVU.MOREX.r3.6HG0623470"/>
</dbReference>
<dbReference type="PANTHER" id="PTHR33127:SF89">
    <property type="entry name" value="OS06G0135800 PROTEIN"/>
    <property type="match status" value="1"/>
</dbReference>
<dbReference type="InterPro" id="IPR005174">
    <property type="entry name" value="KIB1-4_b-propeller"/>
</dbReference>
<sequence length="405" mass="44786">MLDILPITTRLIETRNTQYYATSVCETDSDSSGGPLARLQHYLRHRPAGCFIDKHQSSGVTSCDHEPHAATESGGIHPSANHAMANTSLPCLVFEYGDERPTTLYGAADGAHRPCEIDVLLTKQNWVTAHGWVLARDPDTSATFLWDPQDPEHGRVVLPSLPQAPPLGSDCVLSGDPTSPDGCTVVLPEPYDSTALWYCHAGSASPEWVRHEYDLGGKLVVIGKHRSWLKRCVFGLTPYRGRFYFPIQTNKYGVLEFSPEPALSTVKTKGIKLTYPPSGEKCVHAWSSLLDLDGELHKVSISFADLEMRTVNDVAVYKMGFDGSRCVRVDDISDRAILLSSRSNMAGWCPASKFGLLSNSLYWMSGFDKCLHVYDIGTNTEEVRQCQDIAEQSSLPFWLVPVHRA</sequence>